<feature type="compositionally biased region" description="Basic and acidic residues" evidence="1">
    <location>
        <begin position="1095"/>
        <end position="1115"/>
    </location>
</feature>
<feature type="compositionally biased region" description="Low complexity" evidence="1">
    <location>
        <begin position="1081"/>
        <end position="1094"/>
    </location>
</feature>
<accession>A0ABY6A9B2</accession>
<dbReference type="InterPro" id="IPR028974">
    <property type="entry name" value="TSP_type-3_rpt"/>
</dbReference>
<dbReference type="InterPro" id="IPR038081">
    <property type="entry name" value="CalX-like_sf"/>
</dbReference>
<dbReference type="InterPro" id="IPR018247">
    <property type="entry name" value="EF_Hand_1_Ca_BS"/>
</dbReference>
<proteinExistence type="predicted"/>
<organism evidence="4 5">
    <name type="scientific">Thalassolituus hydrocarboniclasticus</name>
    <dbReference type="NCBI Taxonomy" id="2742796"/>
    <lineage>
        <taxon>Bacteria</taxon>
        <taxon>Pseudomonadati</taxon>
        <taxon>Pseudomonadota</taxon>
        <taxon>Gammaproteobacteria</taxon>
        <taxon>Oceanospirillales</taxon>
        <taxon>Oceanospirillaceae</taxon>
        <taxon>Thalassolituus</taxon>
    </lineage>
</organism>
<dbReference type="PANTHER" id="PTHR34677">
    <property type="match status" value="1"/>
</dbReference>
<evidence type="ECO:0000256" key="2">
    <source>
        <dbReference type="SAM" id="SignalP"/>
    </source>
</evidence>
<dbReference type="Gene3D" id="2.60.40.2700">
    <property type="match status" value="1"/>
</dbReference>
<sequence>MKQFLFLLFFLPLVASAATQNSSIDSPGDVAILAYNGYDVSPSVVYNDGLTFLLVDDCPNGTTLTITDEEWDGAAFSTPTGEGNLTWTNNTGSTLARGTVIKITNASDDPSTSGIAVNTGSVAESDTGFNMIDGDQLYIYTGTRAAPGVFLAFYGDESTLGNGDAATILGTSLVSGQTAQLNILQGYYTGPASCNSTLSDCLSQIYNTSNWSFTDNPSYPSNLPDTFTGSVFVINNAPTAAGFTASPIYQGTSYAFSTANFSYSDTDGDPLDHVRIVTVPVQGSLWVDSDGSNTINGGESALTNGSQVSKANLDAGYLKYLNTTGSSSSFTFDVNDGTAYSASAYTATLTVTAYPTITLSASSTSPAESVGSVNLTATASHSFNQNITVNLSYSGTATSGVDYSQISSLIITTGNTTKTSALSISEDAIEEVNETIIVDISTVSNGTESGVQQRTITIVDNDQTIPSVAISGASGTINAPFTATFTFSEPVTGFNLGDIVAGNASVSVFSATSASVYTALITPTADGSVTVDVAGSVAQDGVGNNNTAATQLAVTYDATAPTVTISGASGTINAAFTATFTFSENVTGFTLGDIVAGNASVSAFNATSASVYTALITPTANGTVTLNVAGAVAQDAAGNNNTAGSLSVDYESLNTDGSVSVSGLAVEGQILSALPQDADGVNAATLVYQWLADASPVGGNSASYTIAAADVGRVITVQVSYTDNLGRNEQHTSAATDTVISLQQYALNTISSAAGNPVNATGLTLTQYRQAGLSSPGDDDFNRILLILNSAVARSQSDDVNEFSELEALVALIMEAQDDDGDGLPNSLEGDVTTDRDGDGIIDREDTDSDQDGLSDRVELGLVLTDTDGDGIVDFFDADADQDGNVDDGRTDDNLDGAEDSLMTIAGYRAANALVDADNDGRLNSQDLDSDNDGIGDLIENGLADADGNLMVDDDRIELDDSSDLIDDNNDGIFNFLQLSSDGIQTDFSLSGLPLLLDVDKDGRIDNTVDMDSDGLMDIIDNAVGAFGSLPDIDGDGIPNHLDEDDDGDGIPDVVENPQMGFFTGLDADADGIDDGVDYDVNGDTFGTDNNGNGVRDDREMPDYDKDGIADHLDPDSDNDNVNDGEDPSINTGDDITTATGAFSPLMLLIAAALAVAGRMAARVSVPTLLLACMLWAPLSQADSAQPASGPEMDNMHWLLAWGVGRSWLSPEVHGNNKVTDDGGLGGHFAAGLQLNDAWQVRYQYGIPGAAEVNSAAIEYTTHSLLAQYSQPLQGQWRWMLGAGFSQIDVDVAAGFNADLDSEIQLSLQAGASYPLSNNTRLTVQASRYSGDVQMLMLDFSHLIP</sequence>
<dbReference type="Gene3D" id="4.10.1080.10">
    <property type="entry name" value="TSP type-3 repeat"/>
    <property type="match status" value="1"/>
</dbReference>
<evidence type="ECO:0000259" key="3">
    <source>
        <dbReference type="Pfam" id="PF19078"/>
    </source>
</evidence>
<dbReference type="InterPro" id="IPR044048">
    <property type="entry name" value="Big_12"/>
</dbReference>
<evidence type="ECO:0000313" key="5">
    <source>
        <dbReference type="Proteomes" id="UP001065322"/>
    </source>
</evidence>
<dbReference type="EMBL" id="CP054475">
    <property type="protein sequence ID" value="UXD86831.1"/>
    <property type="molecule type" value="Genomic_DNA"/>
</dbReference>
<evidence type="ECO:0000256" key="1">
    <source>
        <dbReference type="SAM" id="MobiDB-lite"/>
    </source>
</evidence>
<dbReference type="SUPFAM" id="SSF56925">
    <property type="entry name" value="OMPA-like"/>
    <property type="match status" value="1"/>
</dbReference>
<dbReference type="SUPFAM" id="SSF103647">
    <property type="entry name" value="TSP type-3 repeat"/>
    <property type="match status" value="1"/>
</dbReference>
<dbReference type="SUPFAM" id="SSF141072">
    <property type="entry name" value="CalX-like"/>
    <property type="match status" value="1"/>
</dbReference>
<dbReference type="Gene3D" id="2.60.40.2030">
    <property type="match status" value="1"/>
</dbReference>
<dbReference type="PROSITE" id="PS00018">
    <property type="entry name" value="EF_HAND_1"/>
    <property type="match status" value="1"/>
</dbReference>
<evidence type="ECO:0000313" key="4">
    <source>
        <dbReference type="EMBL" id="UXD86831.1"/>
    </source>
</evidence>
<feature type="domain" description="Bacterial Ig-like" evidence="3">
    <location>
        <begin position="557"/>
        <end position="650"/>
    </location>
</feature>
<feature type="signal peptide" evidence="2">
    <location>
        <begin position="1"/>
        <end position="17"/>
    </location>
</feature>
<dbReference type="Pfam" id="PF19078">
    <property type="entry name" value="Big_12"/>
    <property type="match status" value="2"/>
</dbReference>
<reference evidence="5" key="1">
    <citation type="submission" date="2020-06" db="EMBL/GenBank/DDBJ databases">
        <title>Thalassolituus marinus alknpb1M-1, a hydrocarbon-degrading bacterium isolated from the deep-sea overlying water using an in-situ strategy from the South China Sea basin.</title>
        <authorList>
            <person name="Dong C."/>
            <person name="Chen Y."/>
            <person name="Shao Z."/>
        </authorList>
    </citation>
    <scope>NUCLEOTIDE SEQUENCE [LARGE SCALE GENOMIC DNA]</scope>
    <source>
        <strain evidence="5">alknpb1M-1</strain>
    </source>
</reference>
<dbReference type="Gene3D" id="2.40.160.20">
    <property type="match status" value="1"/>
</dbReference>
<feature type="compositionally biased region" description="Basic and acidic residues" evidence="1">
    <location>
        <begin position="833"/>
        <end position="844"/>
    </location>
</feature>
<protein>
    <recommendedName>
        <fullName evidence="3">Bacterial Ig-like domain-containing protein</fullName>
    </recommendedName>
</protein>
<gene>
    <name evidence="4" type="ORF">HUF19_04945</name>
</gene>
<feature type="region of interest" description="Disordered" evidence="1">
    <location>
        <begin position="1081"/>
        <end position="1134"/>
    </location>
</feature>
<dbReference type="PANTHER" id="PTHR34677:SF3">
    <property type="entry name" value="BACTERIAL IG-LIKE DOMAIN-CONTAINING PROTEIN"/>
    <property type="match status" value="1"/>
</dbReference>
<keyword evidence="5" id="KW-1185">Reference proteome</keyword>
<dbReference type="InterPro" id="IPR011250">
    <property type="entry name" value="OMP/PagP_B-barrel"/>
</dbReference>
<feature type="chain" id="PRO_5045622282" description="Bacterial Ig-like domain-containing protein" evidence="2">
    <location>
        <begin position="18"/>
        <end position="1345"/>
    </location>
</feature>
<feature type="region of interest" description="Disordered" evidence="1">
    <location>
        <begin position="819"/>
        <end position="853"/>
    </location>
</feature>
<dbReference type="Proteomes" id="UP001065322">
    <property type="component" value="Chromosome"/>
</dbReference>
<keyword evidence="2" id="KW-0732">Signal</keyword>
<feature type="domain" description="Bacterial Ig-like" evidence="3">
    <location>
        <begin position="462"/>
        <end position="553"/>
    </location>
</feature>
<dbReference type="RefSeq" id="WP_260998758.1">
    <property type="nucleotide sequence ID" value="NZ_CP054475.1"/>
</dbReference>
<feature type="compositionally biased region" description="Acidic residues" evidence="1">
    <location>
        <begin position="1116"/>
        <end position="1127"/>
    </location>
</feature>
<name>A0ABY6A9B2_9GAMM</name>